<evidence type="ECO:0000313" key="2">
    <source>
        <dbReference type="EMBL" id="EJW94282.1"/>
    </source>
</evidence>
<protein>
    <submittedName>
        <fullName evidence="2">Uncharacterized protein</fullName>
    </submittedName>
</protein>
<organism evidence="2">
    <name type="scientific">gut metagenome</name>
    <dbReference type="NCBI Taxonomy" id="749906"/>
    <lineage>
        <taxon>unclassified sequences</taxon>
        <taxon>metagenomes</taxon>
        <taxon>organismal metagenomes</taxon>
    </lineage>
</organism>
<gene>
    <name evidence="2" type="ORF">EVA_17588</name>
</gene>
<evidence type="ECO:0000256" key="1">
    <source>
        <dbReference type="SAM" id="MobiDB-lite"/>
    </source>
</evidence>
<dbReference type="AlphaFoldDB" id="J9FXK5"/>
<proteinExistence type="predicted"/>
<dbReference type="EMBL" id="AMCI01006457">
    <property type="protein sequence ID" value="EJW94282.1"/>
    <property type="molecule type" value="Genomic_DNA"/>
</dbReference>
<reference evidence="2" key="1">
    <citation type="journal article" date="2012" name="PLoS ONE">
        <title>Gene sets for utilization of primary and secondary nutrition supplies in the distal gut of endangered iberian lynx.</title>
        <authorList>
            <person name="Alcaide M."/>
            <person name="Messina E."/>
            <person name="Richter M."/>
            <person name="Bargiela R."/>
            <person name="Peplies J."/>
            <person name="Huws S.A."/>
            <person name="Newbold C.J."/>
            <person name="Golyshin P.N."/>
            <person name="Simon M.A."/>
            <person name="Lopez G."/>
            <person name="Yakimov M.M."/>
            <person name="Ferrer M."/>
        </authorList>
    </citation>
    <scope>NUCLEOTIDE SEQUENCE</scope>
</reference>
<sequence length="46" mass="5207">MKRYQSWKGFPEYVPESGCAYTGREEQADRSIPPFGNNPVINATTL</sequence>
<name>J9FXK5_9ZZZZ</name>
<comment type="caution">
    <text evidence="2">The sequence shown here is derived from an EMBL/GenBank/DDBJ whole genome shotgun (WGS) entry which is preliminary data.</text>
</comment>
<feature type="region of interest" description="Disordered" evidence="1">
    <location>
        <begin position="24"/>
        <end position="46"/>
    </location>
</feature>
<accession>J9FXK5</accession>